<proteinExistence type="predicted"/>
<dbReference type="CDD" id="cd00303">
    <property type="entry name" value="retropepsin_like"/>
    <property type="match status" value="1"/>
</dbReference>
<accession>A0A9P3UL60</accession>
<evidence type="ECO:0000313" key="1">
    <source>
        <dbReference type="EMBL" id="GLB35260.1"/>
    </source>
</evidence>
<organism evidence="1 2">
    <name type="scientific">Lyophyllum shimeji</name>
    <name type="common">Hon-shimeji</name>
    <name type="synonym">Tricholoma shimeji</name>
    <dbReference type="NCBI Taxonomy" id="47721"/>
    <lineage>
        <taxon>Eukaryota</taxon>
        <taxon>Fungi</taxon>
        <taxon>Dikarya</taxon>
        <taxon>Basidiomycota</taxon>
        <taxon>Agaricomycotina</taxon>
        <taxon>Agaricomycetes</taxon>
        <taxon>Agaricomycetidae</taxon>
        <taxon>Agaricales</taxon>
        <taxon>Tricholomatineae</taxon>
        <taxon>Lyophyllaceae</taxon>
        <taxon>Lyophyllum</taxon>
    </lineage>
</organism>
<dbReference type="AlphaFoldDB" id="A0A9P3UL60"/>
<reference evidence="1" key="1">
    <citation type="submission" date="2022-07" db="EMBL/GenBank/DDBJ databases">
        <title>The genome of Lyophyllum shimeji provides insight into the initial evolution of ectomycorrhizal fungal genome.</title>
        <authorList>
            <person name="Kobayashi Y."/>
            <person name="Shibata T."/>
            <person name="Hirakawa H."/>
            <person name="Shigenobu S."/>
            <person name="Nishiyama T."/>
            <person name="Yamada A."/>
            <person name="Hasebe M."/>
            <person name="Kawaguchi M."/>
        </authorList>
    </citation>
    <scope>NUCLEOTIDE SEQUENCE</scope>
    <source>
        <strain evidence="1">AT787</strain>
    </source>
</reference>
<dbReference type="EMBL" id="BRPK01000002">
    <property type="protein sequence ID" value="GLB35260.1"/>
    <property type="molecule type" value="Genomic_DNA"/>
</dbReference>
<sequence length="203" mass="22274">MTSSARTLINALIDHGAPPALISSGLVKKLNLQTRPLHRPLGISGAFSPDGHGPLELSTFVRLSVLSPCAQWQSRSQIFIVCPDLHTDVILGLDFLAKNDIVIDAHNRTAIDKKCGFDLLNPPDPTLARVPPKTTPYARRKAEAKSIKEGQAATRELRKQVHFELAAKFVKEAKKFDFSANTTEPDFVGMVRTRIEQLASAEV</sequence>
<protein>
    <submittedName>
        <fullName evidence="1">Uncharacterized protein</fullName>
    </submittedName>
</protein>
<keyword evidence="2" id="KW-1185">Reference proteome</keyword>
<dbReference type="Proteomes" id="UP001063166">
    <property type="component" value="Unassembled WGS sequence"/>
</dbReference>
<gene>
    <name evidence="1" type="ORF">LshimejAT787_0208250</name>
</gene>
<dbReference type="InterPro" id="IPR021109">
    <property type="entry name" value="Peptidase_aspartic_dom_sf"/>
</dbReference>
<dbReference type="Gene3D" id="2.40.70.10">
    <property type="entry name" value="Acid Proteases"/>
    <property type="match status" value="1"/>
</dbReference>
<dbReference type="Pfam" id="PF08284">
    <property type="entry name" value="RVP_2"/>
    <property type="match status" value="1"/>
</dbReference>
<name>A0A9P3UL60_LYOSH</name>
<comment type="caution">
    <text evidence="1">The sequence shown here is derived from an EMBL/GenBank/DDBJ whole genome shotgun (WGS) entry which is preliminary data.</text>
</comment>
<evidence type="ECO:0000313" key="2">
    <source>
        <dbReference type="Proteomes" id="UP001063166"/>
    </source>
</evidence>
<dbReference type="OrthoDB" id="2369050at2759"/>